<dbReference type="InterPro" id="IPR057798">
    <property type="entry name" value="PH_YqeB"/>
</dbReference>
<evidence type="ECO:0000259" key="3">
    <source>
        <dbReference type="Pfam" id="PF23494"/>
    </source>
</evidence>
<keyword evidence="5" id="KW-1185">Reference proteome</keyword>
<feature type="transmembrane region" description="Helical" evidence="1">
    <location>
        <begin position="65"/>
        <end position="90"/>
    </location>
</feature>
<dbReference type="InterPro" id="IPR056411">
    <property type="entry name" value="CysS_C"/>
</dbReference>
<evidence type="ECO:0000256" key="1">
    <source>
        <dbReference type="SAM" id="Phobius"/>
    </source>
</evidence>
<gene>
    <name evidence="4" type="ORF">ACFQ38_11485</name>
</gene>
<dbReference type="Proteomes" id="UP001597231">
    <property type="component" value="Unassembled WGS sequence"/>
</dbReference>
<organism evidence="4 5">
    <name type="scientific">Sporosarcina contaminans</name>
    <dbReference type="NCBI Taxonomy" id="633403"/>
    <lineage>
        <taxon>Bacteria</taxon>
        <taxon>Bacillati</taxon>
        <taxon>Bacillota</taxon>
        <taxon>Bacilli</taxon>
        <taxon>Bacillales</taxon>
        <taxon>Caryophanaceae</taxon>
        <taxon>Sporosarcina</taxon>
    </lineage>
</organism>
<keyword evidence="1" id="KW-0812">Transmembrane</keyword>
<sequence length="237" mass="27424">MQNDSNHNSTVISVSRAEKSFWYISFSVLGIMIGYFLSRILSWAINIEGLPFQKRLSLITKFVEFFQSLIGGWSNLLFSLVGLLIGIYLANQLLRESPTIIVTGYDIDISNHIKLLRSEIQTIYYDEEDLVVVGVSGHELLRESYDIKKETLQNALNNHRYPFHSNDPYKTQFKVWIPNTNELPVHVNALLKARELAKKNKDKDEVVNICRELSNLGIIVKDNEDKKQFWRHVVPKQ</sequence>
<feature type="transmembrane region" description="Helical" evidence="1">
    <location>
        <begin position="21"/>
        <end position="45"/>
    </location>
</feature>
<comment type="caution">
    <text evidence="4">The sequence shown here is derived from an EMBL/GenBank/DDBJ whole genome shotgun (WGS) entry which is preliminary data.</text>
</comment>
<evidence type="ECO:0000259" key="2">
    <source>
        <dbReference type="Pfam" id="PF23493"/>
    </source>
</evidence>
<dbReference type="Pfam" id="PF23494">
    <property type="entry name" value="bPH_10"/>
    <property type="match status" value="1"/>
</dbReference>
<keyword evidence="1" id="KW-0472">Membrane</keyword>
<keyword evidence="1" id="KW-1133">Transmembrane helix</keyword>
<feature type="domain" description="YqeB PH" evidence="3">
    <location>
        <begin position="10"/>
        <end position="163"/>
    </location>
</feature>
<protein>
    <submittedName>
        <fullName evidence="4">Uncharacterized protein</fullName>
    </submittedName>
</protein>
<dbReference type="RefSeq" id="WP_381481009.1">
    <property type="nucleotide sequence ID" value="NZ_JBHTLT010000075.1"/>
</dbReference>
<dbReference type="EMBL" id="JBHTLT010000075">
    <property type="protein sequence ID" value="MFD1205722.1"/>
    <property type="molecule type" value="Genomic_DNA"/>
</dbReference>
<reference evidence="5" key="1">
    <citation type="journal article" date="2019" name="Int. J. Syst. Evol. Microbiol.">
        <title>The Global Catalogue of Microorganisms (GCM) 10K type strain sequencing project: providing services to taxonomists for standard genome sequencing and annotation.</title>
        <authorList>
            <consortium name="The Broad Institute Genomics Platform"/>
            <consortium name="The Broad Institute Genome Sequencing Center for Infectious Disease"/>
            <person name="Wu L."/>
            <person name="Ma J."/>
        </authorList>
    </citation>
    <scope>NUCLEOTIDE SEQUENCE [LARGE SCALE GENOMIC DNA]</scope>
    <source>
        <strain evidence="5">CCUG 53915</strain>
    </source>
</reference>
<evidence type="ECO:0000313" key="5">
    <source>
        <dbReference type="Proteomes" id="UP001597231"/>
    </source>
</evidence>
<name>A0ABW3U280_9BACL</name>
<accession>A0ABW3U280</accession>
<evidence type="ECO:0000313" key="4">
    <source>
        <dbReference type="EMBL" id="MFD1205722.1"/>
    </source>
</evidence>
<dbReference type="Pfam" id="PF23493">
    <property type="entry name" value="CysS_C"/>
    <property type="match status" value="1"/>
</dbReference>
<feature type="domain" description="Cysteinyl-tRNA ligase anticodon binding" evidence="2">
    <location>
        <begin position="181"/>
        <end position="231"/>
    </location>
</feature>
<proteinExistence type="predicted"/>